<keyword evidence="2" id="KW-1185">Reference proteome</keyword>
<name>A0A0C3AI52_SERVB</name>
<dbReference type="Proteomes" id="UP000054097">
    <property type="component" value="Unassembled WGS sequence"/>
</dbReference>
<evidence type="ECO:0000313" key="2">
    <source>
        <dbReference type="Proteomes" id="UP000054097"/>
    </source>
</evidence>
<protein>
    <submittedName>
        <fullName evidence="1">Uncharacterized protein</fullName>
    </submittedName>
</protein>
<proteinExistence type="predicted"/>
<dbReference type="HOGENOM" id="CLU_2623535_0_0_1"/>
<organism evidence="1 2">
    <name type="scientific">Serendipita vermifera MAFF 305830</name>
    <dbReference type="NCBI Taxonomy" id="933852"/>
    <lineage>
        <taxon>Eukaryota</taxon>
        <taxon>Fungi</taxon>
        <taxon>Dikarya</taxon>
        <taxon>Basidiomycota</taxon>
        <taxon>Agaricomycotina</taxon>
        <taxon>Agaricomycetes</taxon>
        <taxon>Sebacinales</taxon>
        <taxon>Serendipitaceae</taxon>
        <taxon>Serendipita</taxon>
    </lineage>
</organism>
<dbReference type="AlphaFoldDB" id="A0A0C3AI52"/>
<reference evidence="1 2" key="1">
    <citation type="submission" date="2014-04" db="EMBL/GenBank/DDBJ databases">
        <authorList>
            <consortium name="DOE Joint Genome Institute"/>
            <person name="Kuo A."/>
            <person name="Zuccaro A."/>
            <person name="Kohler A."/>
            <person name="Nagy L.G."/>
            <person name="Floudas D."/>
            <person name="Copeland A."/>
            <person name="Barry K.W."/>
            <person name="Cichocki N."/>
            <person name="Veneault-Fourrey C."/>
            <person name="LaButti K."/>
            <person name="Lindquist E.A."/>
            <person name="Lipzen A."/>
            <person name="Lundell T."/>
            <person name="Morin E."/>
            <person name="Murat C."/>
            <person name="Sun H."/>
            <person name="Tunlid A."/>
            <person name="Henrissat B."/>
            <person name="Grigoriev I.V."/>
            <person name="Hibbett D.S."/>
            <person name="Martin F."/>
            <person name="Nordberg H.P."/>
            <person name="Cantor M.N."/>
            <person name="Hua S.X."/>
        </authorList>
    </citation>
    <scope>NUCLEOTIDE SEQUENCE [LARGE SCALE GENOMIC DNA]</scope>
    <source>
        <strain evidence="1 2">MAFF 305830</strain>
    </source>
</reference>
<evidence type="ECO:0000313" key="1">
    <source>
        <dbReference type="EMBL" id="KIM24330.1"/>
    </source>
</evidence>
<accession>A0A0C3AI52</accession>
<dbReference type="EMBL" id="KN824325">
    <property type="protein sequence ID" value="KIM24330.1"/>
    <property type="molecule type" value="Genomic_DNA"/>
</dbReference>
<gene>
    <name evidence="1" type="ORF">M408DRAFT_331845</name>
</gene>
<reference evidence="2" key="2">
    <citation type="submission" date="2015-01" db="EMBL/GenBank/DDBJ databases">
        <title>Evolutionary Origins and Diversification of the Mycorrhizal Mutualists.</title>
        <authorList>
            <consortium name="DOE Joint Genome Institute"/>
            <consortium name="Mycorrhizal Genomics Consortium"/>
            <person name="Kohler A."/>
            <person name="Kuo A."/>
            <person name="Nagy L.G."/>
            <person name="Floudas D."/>
            <person name="Copeland A."/>
            <person name="Barry K.W."/>
            <person name="Cichocki N."/>
            <person name="Veneault-Fourrey C."/>
            <person name="LaButti K."/>
            <person name="Lindquist E.A."/>
            <person name="Lipzen A."/>
            <person name="Lundell T."/>
            <person name="Morin E."/>
            <person name="Murat C."/>
            <person name="Riley R."/>
            <person name="Ohm R."/>
            <person name="Sun H."/>
            <person name="Tunlid A."/>
            <person name="Henrissat B."/>
            <person name="Grigoriev I.V."/>
            <person name="Hibbett D.S."/>
            <person name="Martin F."/>
        </authorList>
    </citation>
    <scope>NUCLEOTIDE SEQUENCE [LARGE SCALE GENOMIC DNA]</scope>
    <source>
        <strain evidence="2">MAFF 305830</strain>
    </source>
</reference>
<sequence length="78" mass="8729">MVWGADELEEDGLGYVEKGLNPELQFEMGDATGGPVLCFWVEGRGGCVYLNPCFEFDEPWHLDHAPVEIPWADFHGAM</sequence>